<evidence type="ECO:0000313" key="3">
    <source>
        <dbReference type="EMBL" id="BCB27998.1"/>
    </source>
</evidence>
<gene>
    <name evidence="3" type="ORF">SKTS_28840</name>
</gene>
<sequence>MKKTLILVLLLTGCATPGAVTQKPDPKQVDEMRATAKTLAMQLGGKLKAEMEANGPAAAVGVCKKIAPQIAADLSKQTGWKVGRVGTRVRNAETGTPDAWNAKALAEFSQRMKQGEKPDAMELAEVVAEPSGKYLRYAKAIAVQPLCLTCHGSPKDIPEGVKARLQAEYPMDKATGYSLGELRGAVVVKRPL</sequence>
<evidence type="ECO:0000256" key="1">
    <source>
        <dbReference type="SAM" id="SignalP"/>
    </source>
</evidence>
<dbReference type="InterPro" id="IPR021796">
    <property type="entry name" value="Tll0287-like_dom"/>
</dbReference>
<reference evidence="4" key="1">
    <citation type="submission" date="2020-03" db="EMBL/GenBank/DDBJ databases">
        <title>Complete genome sequence of sulfur-oxidizing bacterium skT11.</title>
        <authorList>
            <person name="Kanda M."/>
            <person name="Kojima H."/>
            <person name="Fukui M."/>
        </authorList>
    </citation>
    <scope>NUCLEOTIDE SEQUENCE [LARGE SCALE GENOMIC DNA]</scope>
    <source>
        <strain evidence="4">skT11</strain>
    </source>
</reference>
<feature type="domain" description="Tll0287-like" evidence="2">
    <location>
        <begin position="31"/>
        <end position="191"/>
    </location>
</feature>
<dbReference type="RefSeq" id="WP_173066625.1">
    <property type="nucleotide sequence ID" value="NZ_AP022853.1"/>
</dbReference>
<accession>A0A6F8VE54</accession>
<evidence type="ECO:0000259" key="2">
    <source>
        <dbReference type="Pfam" id="PF11845"/>
    </source>
</evidence>
<proteinExistence type="predicted"/>
<protein>
    <recommendedName>
        <fullName evidence="2">Tll0287-like domain-containing protein</fullName>
    </recommendedName>
</protein>
<dbReference type="KEGG" id="slac:SKTS_28840"/>
<keyword evidence="1" id="KW-0732">Signal</keyword>
<keyword evidence="4" id="KW-1185">Reference proteome</keyword>
<dbReference type="EMBL" id="AP022853">
    <property type="protein sequence ID" value="BCB27998.1"/>
    <property type="molecule type" value="Genomic_DNA"/>
</dbReference>
<organism evidence="3 4">
    <name type="scientific">Sulfurimicrobium lacus</name>
    <dbReference type="NCBI Taxonomy" id="2715678"/>
    <lineage>
        <taxon>Bacteria</taxon>
        <taxon>Pseudomonadati</taxon>
        <taxon>Pseudomonadota</taxon>
        <taxon>Betaproteobacteria</taxon>
        <taxon>Nitrosomonadales</taxon>
        <taxon>Sulfuricellaceae</taxon>
        <taxon>Sulfurimicrobium</taxon>
    </lineage>
</organism>
<evidence type="ECO:0000313" key="4">
    <source>
        <dbReference type="Proteomes" id="UP000502260"/>
    </source>
</evidence>
<feature type="chain" id="PRO_5026012875" description="Tll0287-like domain-containing protein" evidence="1">
    <location>
        <begin position="20"/>
        <end position="192"/>
    </location>
</feature>
<dbReference type="Pfam" id="PF11845">
    <property type="entry name" value="Tll0287-like"/>
    <property type="match status" value="1"/>
</dbReference>
<name>A0A6F8VE54_9PROT</name>
<feature type="signal peptide" evidence="1">
    <location>
        <begin position="1"/>
        <end position="19"/>
    </location>
</feature>
<dbReference type="AlphaFoldDB" id="A0A6F8VE54"/>
<dbReference type="Proteomes" id="UP000502260">
    <property type="component" value="Chromosome"/>
</dbReference>